<accession>A0A086TJ70</accession>
<organism evidence="3 4">
    <name type="scientific">Podila verticillata NRRL 6337</name>
    <dbReference type="NCBI Taxonomy" id="1069443"/>
    <lineage>
        <taxon>Eukaryota</taxon>
        <taxon>Fungi</taxon>
        <taxon>Fungi incertae sedis</taxon>
        <taxon>Mucoromycota</taxon>
        <taxon>Mortierellomycotina</taxon>
        <taxon>Mortierellomycetes</taxon>
        <taxon>Mortierellales</taxon>
        <taxon>Mortierellaceae</taxon>
        <taxon>Podila</taxon>
    </lineage>
</organism>
<feature type="transmembrane region" description="Helical" evidence="2">
    <location>
        <begin position="27"/>
        <end position="47"/>
    </location>
</feature>
<dbReference type="InterPro" id="IPR036163">
    <property type="entry name" value="HMA_dom_sf"/>
</dbReference>
<name>A0A086TJ70_9FUNG</name>
<gene>
    <name evidence="3" type="ORF">MVEG_12151</name>
</gene>
<dbReference type="InterPro" id="IPR006121">
    <property type="entry name" value="HMA_dom"/>
</dbReference>
<evidence type="ECO:0000256" key="2">
    <source>
        <dbReference type="SAM" id="Phobius"/>
    </source>
</evidence>
<keyword evidence="2" id="KW-1133">Transmembrane helix</keyword>
<reference evidence="3 4" key="1">
    <citation type="submission" date="2011-02" db="EMBL/GenBank/DDBJ databases">
        <title>The Genome Sequence of Mortierella verticillata NRRL 6337.</title>
        <authorList>
            <consortium name="The Broad Institute Genome Sequencing Platform"/>
            <person name="Russ C."/>
            <person name="Cuomo C."/>
            <person name="Burger G."/>
            <person name="Gray M.W."/>
            <person name="Holland P.W.H."/>
            <person name="King N."/>
            <person name="Lang F.B.F."/>
            <person name="Roger A.J."/>
            <person name="Ruiz-Trillo I."/>
            <person name="Young S.K."/>
            <person name="Zeng Q."/>
            <person name="Gargeya S."/>
            <person name="Alvarado L."/>
            <person name="Berlin A."/>
            <person name="Chapman S.B."/>
            <person name="Chen Z."/>
            <person name="Freedman E."/>
            <person name="Gellesch M."/>
            <person name="Goldberg J."/>
            <person name="Griggs A."/>
            <person name="Gujja S."/>
            <person name="Heilman E."/>
            <person name="Heiman D."/>
            <person name="Howarth C."/>
            <person name="Mehta T."/>
            <person name="Neiman D."/>
            <person name="Pearson M."/>
            <person name="Roberts A."/>
            <person name="Saif S."/>
            <person name="Shea T."/>
            <person name="Shenoy N."/>
            <person name="Sisk P."/>
            <person name="Stolte C."/>
            <person name="Sykes S."/>
            <person name="White J."/>
            <person name="Yandava C."/>
            <person name="Haas B."/>
            <person name="Nusbaum C."/>
            <person name="Birren B."/>
        </authorList>
    </citation>
    <scope>NUCLEOTIDE SEQUENCE [LARGE SCALE GENOMIC DNA]</scope>
    <source>
        <strain evidence="3 4">NRRL 6337</strain>
    </source>
</reference>
<dbReference type="SUPFAM" id="SSF55008">
    <property type="entry name" value="HMA, heavy metal-associated domain"/>
    <property type="match status" value="1"/>
</dbReference>
<keyword evidence="2" id="KW-0812">Transmembrane</keyword>
<feature type="compositionally biased region" description="Low complexity" evidence="1">
    <location>
        <begin position="9"/>
        <end position="22"/>
    </location>
</feature>
<dbReference type="EMBL" id="KN042434">
    <property type="protein sequence ID" value="KFH61997.1"/>
    <property type="molecule type" value="Genomic_DNA"/>
</dbReference>
<feature type="transmembrane region" description="Helical" evidence="2">
    <location>
        <begin position="59"/>
        <end position="77"/>
    </location>
</feature>
<feature type="region of interest" description="Disordered" evidence="1">
    <location>
        <begin position="1"/>
        <end position="22"/>
    </location>
</feature>
<feature type="transmembrane region" description="Helical" evidence="2">
    <location>
        <begin position="89"/>
        <end position="108"/>
    </location>
</feature>
<dbReference type="Gene3D" id="3.30.70.100">
    <property type="match status" value="1"/>
</dbReference>
<evidence type="ECO:0000313" key="4">
    <source>
        <dbReference type="Proteomes" id="UP000243308"/>
    </source>
</evidence>
<dbReference type="Proteomes" id="UP000243308">
    <property type="component" value="Unassembled WGS sequence"/>
</dbReference>
<dbReference type="AlphaFoldDB" id="A0A086TJ70"/>
<evidence type="ECO:0000256" key="1">
    <source>
        <dbReference type="SAM" id="MobiDB-lite"/>
    </source>
</evidence>
<protein>
    <submittedName>
        <fullName evidence="3">Uncharacterized protein</fullName>
    </submittedName>
</protein>
<dbReference type="GO" id="GO:0046872">
    <property type="term" value="F:metal ion binding"/>
    <property type="evidence" value="ECO:0007669"/>
    <property type="project" value="InterPro"/>
</dbReference>
<sequence length="257" mass="27501">MSSTKDKTTSQQQPPLTSSASSSRSSFLSALAIGLLSSSCCVVQLVLNAFSIGCAGFSVLTPLRPVFLAISFGLVLYTVAKYRFSARTFVTLLITLGLTIMPELVAVVNQSSGPHSITSNLHLPLVHPLVLQWSKYTGIKAYGQSAAVSPKVTPIAVGDSKKPLSSSMGPSNLIKYEVSVQGMACEACASRLRQHFLRQAGVQHANVHFGKGKLYLWTLSGQGLMLSEATLQEMVQQVDAKYSARLVNIYSVASSEQ</sequence>
<dbReference type="CDD" id="cd00371">
    <property type="entry name" value="HMA"/>
    <property type="match status" value="1"/>
</dbReference>
<dbReference type="OrthoDB" id="689350at2759"/>
<keyword evidence="2" id="KW-0472">Membrane</keyword>
<proteinExistence type="predicted"/>
<keyword evidence="4" id="KW-1185">Reference proteome</keyword>
<evidence type="ECO:0000313" key="3">
    <source>
        <dbReference type="EMBL" id="KFH61997.1"/>
    </source>
</evidence>